<evidence type="ECO:0000313" key="3">
    <source>
        <dbReference type="EMBL" id="PDX59760.1"/>
    </source>
</evidence>
<dbReference type="AlphaFoldDB" id="A0A2A6ZEF4"/>
<dbReference type="NCBIfam" id="NF037970">
    <property type="entry name" value="vanZ_1"/>
    <property type="match status" value="1"/>
</dbReference>
<dbReference type="Pfam" id="PF04892">
    <property type="entry name" value="VanZ"/>
    <property type="match status" value="1"/>
</dbReference>
<feature type="transmembrane region" description="Helical" evidence="1">
    <location>
        <begin position="12"/>
        <end position="30"/>
    </location>
</feature>
<protein>
    <recommendedName>
        <fullName evidence="2">VanZ-like domain-containing protein</fullName>
    </recommendedName>
</protein>
<sequence length="159" mass="18207">MKDITCIKKIIIWLPAVIIIIMIFILTFQSPEKTGTLSMEAQEAVVSTVSNVGVERKKLIQCWWYDFNNFRRLAHIVEYFPLGIAVVIPFRIVYKKKSVRLSFLVCALVSLIDQSLKGILPTREFDVKDMVLDLIGYAMGILLTAILIKICSKRKIRDT</sequence>
<accession>A0A2A6ZEF4</accession>
<organism evidence="3 4">
    <name type="scientific">Faecalibacterium langellae</name>
    <dbReference type="NCBI Taxonomy" id="3435293"/>
    <lineage>
        <taxon>Bacteria</taxon>
        <taxon>Bacillati</taxon>
        <taxon>Bacillota</taxon>
        <taxon>Clostridia</taxon>
        <taxon>Eubacteriales</taxon>
        <taxon>Oscillospiraceae</taxon>
        <taxon>Faecalibacterium</taxon>
    </lineage>
</organism>
<comment type="caution">
    <text evidence="3">The sequence shown here is derived from an EMBL/GenBank/DDBJ whole genome shotgun (WGS) entry which is preliminary data.</text>
</comment>
<feature type="transmembrane region" description="Helical" evidence="1">
    <location>
        <begin position="101"/>
        <end position="120"/>
    </location>
</feature>
<feature type="transmembrane region" description="Helical" evidence="1">
    <location>
        <begin position="132"/>
        <end position="151"/>
    </location>
</feature>
<keyword evidence="1" id="KW-0812">Transmembrane</keyword>
<keyword evidence="1" id="KW-1133">Transmembrane helix</keyword>
<evidence type="ECO:0000256" key="1">
    <source>
        <dbReference type="SAM" id="Phobius"/>
    </source>
</evidence>
<proteinExistence type="predicted"/>
<feature type="domain" description="VanZ-like" evidence="2">
    <location>
        <begin position="17"/>
        <end position="146"/>
    </location>
</feature>
<dbReference type="InterPro" id="IPR006976">
    <property type="entry name" value="VanZ-like"/>
</dbReference>
<name>A0A2A6ZEF4_9FIRM</name>
<evidence type="ECO:0000259" key="2">
    <source>
        <dbReference type="Pfam" id="PF04892"/>
    </source>
</evidence>
<dbReference type="EMBL" id="NMTQ01000011">
    <property type="protein sequence ID" value="PDX59760.1"/>
    <property type="molecule type" value="Genomic_DNA"/>
</dbReference>
<dbReference type="Proteomes" id="UP000220752">
    <property type="component" value="Unassembled WGS sequence"/>
</dbReference>
<evidence type="ECO:0000313" key="4">
    <source>
        <dbReference type="Proteomes" id="UP000220752"/>
    </source>
</evidence>
<keyword evidence="1" id="KW-0472">Membrane</keyword>
<reference evidence="3 4" key="1">
    <citation type="journal article" date="2017" name="Front. Microbiol.">
        <title>New Insights into the Diversity of the Genus Faecalibacterium.</title>
        <authorList>
            <person name="Benevides L."/>
            <person name="Burman S."/>
            <person name="Martin R."/>
            <person name="Robert V."/>
            <person name="Thomas M."/>
            <person name="Miquel S."/>
            <person name="Chain F."/>
            <person name="Sokol H."/>
            <person name="Bermudez-Humaran L.G."/>
            <person name="Morrison M."/>
            <person name="Langella P."/>
            <person name="Azevedo V.A."/>
            <person name="Chatel J.M."/>
            <person name="Soares S."/>
        </authorList>
    </citation>
    <scope>NUCLEOTIDE SEQUENCE [LARGE SCALE GENOMIC DNA]</scope>
    <source>
        <strain evidence="4">CNCM I-4540</strain>
    </source>
</reference>
<gene>
    <name evidence="3" type="ORF">CGS46_02320</name>
</gene>
<keyword evidence="4" id="KW-1185">Reference proteome</keyword>
<feature type="transmembrane region" description="Helical" evidence="1">
    <location>
        <begin position="73"/>
        <end position="94"/>
    </location>
</feature>